<dbReference type="RefSeq" id="WP_007284677.1">
    <property type="nucleotide sequence ID" value="NZ_BASM01000018.1"/>
</dbReference>
<name>A0ABQ0IWB6_GLUTH</name>
<organism evidence="2 3">
    <name type="scientific">Gluconobacter thailandicus NBRC 3257</name>
    <dbReference type="NCBI Taxonomy" id="1381097"/>
    <lineage>
        <taxon>Bacteria</taxon>
        <taxon>Pseudomonadati</taxon>
        <taxon>Pseudomonadota</taxon>
        <taxon>Alphaproteobacteria</taxon>
        <taxon>Acetobacterales</taxon>
        <taxon>Acetobacteraceae</taxon>
        <taxon>Gluconobacter</taxon>
    </lineage>
</organism>
<evidence type="ECO:0000313" key="3">
    <source>
        <dbReference type="Proteomes" id="UP000018209"/>
    </source>
</evidence>
<sequence length="334" mass="37992">MIDLPEIIGSGGALWGAWHTLPQGVRTRCLQGIDSLTGRLTHRLSQESKKKDAHVDDEIKREEHQTDAQKNVLELLVPKVAERISADPILLEQATIAMMGKSYQNKLNTDSVINNAFEDISKKYSDSSDNNDSLDEDWLNIFSSHAEKASSERARQLWGRILSGEVRHPGSFSLSTLRILSEIDKSTAEIFVNLCPIIFLDFIIISRKNKENIFSDLMYLQEYGILKGVDSFLSMNFKFLGKKTSLHDGDVYIDIEVSSDDKLSLNSIVLTRAGKELFKTIDFEKNYQRKIEEISSGLEEVPEIVSYKIHKIIMNENGIYRYSTIPDKVWSKQK</sequence>
<protein>
    <recommendedName>
        <fullName evidence="4">DUF2806 domain-containing protein</fullName>
    </recommendedName>
</protein>
<proteinExistence type="predicted"/>
<dbReference type="EMBL" id="BASM01000018">
    <property type="protein sequence ID" value="GAD26500.1"/>
    <property type="molecule type" value="Genomic_DNA"/>
</dbReference>
<reference evidence="2 3" key="1">
    <citation type="submission" date="2013-08" db="EMBL/GenBank/DDBJ databases">
        <title>Gluconobacter thailandicus NBRC 3257 whole genome sequence.</title>
        <authorList>
            <person name="Matsutani M."/>
            <person name="Yakushi T."/>
            <person name="Matsushita K."/>
        </authorList>
    </citation>
    <scope>NUCLEOTIDE SEQUENCE [LARGE SCALE GENOMIC DNA]</scope>
    <source>
        <strain evidence="2 3">NBRC 3257</strain>
    </source>
</reference>
<accession>A0ABQ0IWB6</accession>
<evidence type="ECO:0000313" key="2">
    <source>
        <dbReference type="EMBL" id="GAD26500.1"/>
    </source>
</evidence>
<gene>
    <name evidence="2" type="ORF">NBRC3257_1499</name>
</gene>
<keyword evidence="3" id="KW-1185">Reference proteome</keyword>
<dbReference type="Proteomes" id="UP000018209">
    <property type="component" value="Unassembled WGS sequence"/>
</dbReference>
<comment type="caution">
    <text evidence="2">The sequence shown here is derived from an EMBL/GenBank/DDBJ whole genome shotgun (WGS) entry which is preliminary data.</text>
</comment>
<evidence type="ECO:0008006" key="4">
    <source>
        <dbReference type="Google" id="ProtNLM"/>
    </source>
</evidence>
<feature type="region of interest" description="Disordered" evidence="1">
    <location>
        <begin position="44"/>
        <end position="63"/>
    </location>
</feature>
<dbReference type="Pfam" id="PF10987">
    <property type="entry name" value="DUF2806"/>
    <property type="match status" value="1"/>
</dbReference>
<dbReference type="InterPro" id="IPR021254">
    <property type="entry name" value="DUF2806"/>
</dbReference>
<evidence type="ECO:0000256" key="1">
    <source>
        <dbReference type="SAM" id="MobiDB-lite"/>
    </source>
</evidence>